<dbReference type="PANTHER" id="PTHR47751:SF1">
    <property type="entry name" value="SUPERFAMILY HYDROLASE, PUTATIVE (AFU_ORTHOLOGUE AFUA_2G16580)-RELATED"/>
    <property type="match status" value="1"/>
</dbReference>
<dbReference type="SUPFAM" id="SSF53474">
    <property type="entry name" value="alpha/beta-Hydrolases"/>
    <property type="match status" value="1"/>
</dbReference>
<sequence length="360" mass="38800">MPDTAANASEASVDIARRRLLQSAAALTGVLGLGLDPLTSTASTSTLGAHPMTHAKHTVERIQFSSAGEPIVGLLCLPEGPLVKRPGVVLLGPFGFVKEQSPAEYATRLANAGYVALVFDPRCSGESGGTPRRHESPANKIADAQAAIDYLAARPEVDAAKLGALGICQGCSEMIAVAAADPRIKALALVSGQYLYAQNIAKFFSGGGPSLEQRIARGHAAKAHYDRTGEVDYTEVVSLADKSAGLPWPPIHDWYMPWTSEKWGAPSRWENRYTTMSDAEVWSFDVDAHARKMHTPTLIVHGEMSDGGPEAAQHVYALMPVKDKQLHIVPGIFHTRFYDDPLVIEPTAIEVMAWFDSHLR</sequence>
<dbReference type="RefSeq" id="WP_395117597.1">
    <property type="nucleotide sequence ID" value="NZ_CP170721.1"/>
</dbReference>
<dbReference type="InterPro" id="IPR051411">
    <property type="entry name" value="Polyketide_trans_af380"/>
</dbReference>
<dbReference type="Pfam" id="PF01738">
    <property type="entry name" value="DLH"/>
    <property type="match status" value="1"/>
</dbReference>
<keyword evidence="2" id="KW-0378">Hydrolase</keyword>
<dbReference type="GO" id="GO:0016787">
    <property type="term" value="F:hydrolase activity"/>
    <property type="evidence" value="ECO:0007669"/>
    <property type="project" value="UniProtKB-KW"/>
</dbReference>
<organism evidence="2">
    <name type="scientific">Rhodanobacter sp. FW102-FHT14D07</name>
    <dbReference type="NCBI Taxonomy" id="3351462"/>
    <lineage>
        <taxon>Bacteria</taxon>
        <taxon>Pseudomonadati</taxon>
        <taxon>Pseudomonadota</taxon>
        <taxon>Gammaproteobacteria</taxon>
        <taxon>Lysobacterales</taxon>
        <taxon>Rhodanobacteraceae</taxon>
        <taxon>Rhodanobacter</taxon>
    </lineage>
</organism>
<reference evidence="2" key="1">
    <citation type="submission" date="2024-10" db="EMBL/GenBank/DDBJ databases">
        <authorList>
            <person name="Lesea H.P."/>
            <person name="Kuehl J.V."/>
            <person name="Chandonia J.-M."/>
        </authorList>
    </citation>
    <scope>NUCLEOTIDE SEQUENCE</scope>
    <source>
        <strain evidence="2">FW102-FHT14D07</strain>
    </source>
</reference>
<dbReference type="InterPro" id="IPR029058">
    <property type="entry name" value="AB_hydrolase_fold"/>
</dbReference>
<dbReference type="Gene3D" id="3.40.50.1820">
    <property type="entry name" value="alpha/beta hydrolase"/>
    <property type="match status" value="1"/>
</dbReference>
<dbReference type="Gene3D" id="1.10.10.800">
    <property type="match status" value="1"/>
</dbReference>
<dbReference type="PROSITE" id="PS51318">
    <property type="entry name" value="TAT"/>
    <property type="match status" value="1"/>
</dbReference>
<protein>
    <submittedName>
        <fullName evidence="2">Alpha/beta hydrolase</fullName>
    </submittedName>
</protein>
<gene>
    <name evidence="2" type="ORF">ACFYG5_09755</name>
</gene>
<evidence type="ECO:0000259" key="1">
    <source>
        <dbReference type="Pfam" id="PF01738"/>
    </source>
</evidence>
<dbReference type="AlphaFoldDB" id="A0AB74V0X3"/>
<dbReference type="InterPro" id="IPR006311">
    <property type="entry name" value="TAT_signal"/>
</dbReference>
<dbReference type="EMBL" id="CP170721">
    <property type="protein sequence ID" value="XIA20384.1"/>
    <property type="molecule type" value="Genomic_DNA"/>
</dbReference>
<evidence type="ECO:0000313" key="2">
    <source>
        <dbReference type="EMBL" id="XIA20384.1"/>
    </source>
</evidence>
<name>A0AB74V0X3_9GAMM</name>
<accession>A0AB74V0X3</accession>
<dbReference type="PANTHER" id="PTHR47751">
    <property type="entry name" value="SUPERFAMILY HYDROLASE, PUTATIVE (AFU_ORTHOLOGUE AFUA_2G16580)-RELATED"/>
    <property type="match status" value="1"/>
</dbReference>
<feature type="domain" description="Dienelactone hydrolase" evidence="1">
    <location>
        <begin position="73"/>
        <end position="192"/>
    </location>
</feature>
<dbReference type="InterPro" id="IPR002925">
    <property type="entry name" value="Dienelactn_hydro"/>
</dbReference>
<proteinExistence type="predicted"/>